<dbReference type="GO" id="GO:0061504">
    <property type="term" value="P:cyclic threonylcarbamoyladenosine biosynthetic process"/>
    <property type="evidence" value="ECO:0007669"/>
    <property type="project" value="TreeGrafter"/>
</dbReference>
<sequence length="268" mass="29868">MKIKFNEREVEVSNKETVFGIKDRLKNYGDIIILNGFPISEDCVLSEGDVVSVIKRGEKLSKEELKAVMMARHTPFVYEKLEKSTVAVAGLGGLGSNIAISLARIGVGKLIIIDFDVVEPSNLNRQNYYLEHLGMHKVDATKEIIEKVNPFIEVECHNQYLKEENIEDLISGADIVIEAFDKAECKAMIANIVLTKCREKFFIGSSGMAGYFSSNTIKTRKVTNKFYLCGDEENEAKVGSGLMAPRVCIAANHMANMALRILCEEYSI</sequence>
<protein>
    <submittedName>
        <fullName evidence="3">Sulfur carrier protein ThiS adenylyltransferase</fullName>
    </submittedName>
</protein>
<feature type="domain" description="THIF-type NAD/FAD binding fold" evidence="1">
    <location>
        <begin position="78"/>
        <end position="264"/>
    </location>
</feature>
<dbReference type="OrthoDB" id="9804286at2"/>
<evidence type="ECO:0000313" key="3">
    <source>
        <dbReference type="EMBL" id="SHH56608.1"/>
    </source>
</evidence>
<dbReference type="SUPFAM" id="SSF69572">
    <property type="entry name" value="Activating enzymes of the ubiquitin-like proteins"/>
    <property type="match status" value="1"/>
</dbReference>
<dbReference type="InterPro" id="IPR035985">
    <property type="entry name" value="Ubiquitin-activating_enz"/>
</dbReference>
<dbReference type="EMBL" id="FQXP01000003">
    <property type="protein sequence ID" value="SHH56608.1"/>
    <property type="molecule type" value="Genomic_DNA"/>
</dbReference>
<keyword evidence="3" id="KW-0548">Nucleotidyltransferase</keyword>
<dbReference type="InterPro" id="IPR000594">
    <property type="entry name" value="ThiF_NAD_FAD-bd"/>
</dbReference>
<dbReference type="NCBIfam" id="NF006395">
    <property type="entry name" value="PRK08644.1"/>
    <property type="match status" value="1"/>
</dbReference>
<reference evidence="3 4" key="1">
    <citation type="submission" date="2016-11" db="EMBL/GenBank/DDBJ databases">
        <authorList>
            <person name="Jaros S."/>
            <person name="Januszkiewicz K."/>
            <person name="Wedrychowicz H."/>
        </authorList>
    </citation>
    <scope>NUCLEOTIDE SEQUENCE [LARGE SCALE GENOMIC DNA]</scope>
    <source>
        <strain evidence="3 4">DSM 3089</strain>
    </source>
</reference>
<dbReference type="InterPro" id="IPR032726">
    <property type="entry name" value="ThiS-like_dom"/>
</dbReference>
<dbReference type="GO" id="GO:0061503">
    <property type="term" value="F:tRNA threonylcarbamoyladenosine dehydratase"/>
    <property type="evidence" value="ECO:0007669"/>
    <property type="project" value="TreeGrafter"/>
</dbReference>
<evidence type="ECO:0000313" key="4">
    <source>
        <dbReference type="Proteomes" id="UP000184526"/>
    </source>
</evidence>
<gene>
    <name evidence="3" type="ORF">SAMN02745196_00798</name>
</gene>
<dbReference type="GO" id="GO:0008641">
    <property type="term" value="F:ubiquitin-like modifier activating enzyme activity"/>
    <property type="evidence" value="ECO:0007669"/>
    <property type="project" value="InterPro"/>
</dbReference>
<evidence type="ECO:0000259" key="1">
    <source>
        <dbReference type="Pfam" id="PF00899"/>
    </source>
</evidence>
<accession>A0A1M5U0X3</accession>
<dbReference type="PANTHER" id="PTHR43267">
    <property type="entry name" value="TRNA THREONYLCARBAMOYLADENOSINE DEHYDRATASE"/>
    <property type="match status" value="1"/>
</dbReference>
<dbReference type="RefSeq" id="WP_072830262.1">
    <property type="nucleotide sequence ID" value="NZ_FQXP01000003.1"/>
</dbReference>
<dbReference type="AlphaFoldDB" id="A0A1M5U0X3"/>
<evidence type="ECO:0000259" key="2">
    <source>
        <dbReference type="Pfam" id="PF14453"/>
    </source>
</evidence>
<dbReference type="GO" id="GO:0016779">
    <property type="term" value="F:nucleotidyltransferase activity"/>
    <property type="evidence" value="ECO:0007669"/>
    <property type="project" value="UniProtKB-KW"/>
</dbReference>
<dbReference type="Pfam" id="PF14453">
    <property type="entry name" value="ThiS-like"/>
    <property type="match status" value="1"/>
</dbReference>
<keyword evidence="4" id="KW-1185">Reference proteome</keyword>
<dbReference type="Gene3D" id="3.40.50.720">
    <property type="entry name" value="NAD(P)-binding Rossmann-like Domain"/>
    <property type="match status" value="1"/>
</dbReference>
<dbReference type="InterPro" id="IPR045886">
    <property type="entry name" value="ThiF/MoeB/HesA"/>
</dbReference>
<dbReference type="Proteomes" id="UP000184526">
    <property type="component" value="Unassembled WGS sequence"/>
</dbReference>
<feature type="domain" description="ThiS-like ubiquitin" evidence="2">
    <location>
        <begin position="1"/>
        <end position="57"/>
    </location>
</feature>
<organism evidence="3 4">
    <name type="scientific">Clostridium collagenovorans DSM 3089</name>
    <dbReference type="NCBI Taxonomy" id="1121306"/>
    <lineage>
        <taxon>Bacteria</taxon>
        <taxon>Bacillati</taxon>
        <taxon>Bacillota</taxon>
        <taxon>Clostridia</taxon>
        <taxon>Eubacteriales</taxon>
        <taxon>Clostridiaceae</taxon>
        <taxon>Clostridium</taxon>
    </lineage>
</organism>
<dbReference type="CDD" id="cd01487">
    <property type="entry name" value="E1_ThiF_like"/>
    <property type="match status" value="1"/>
</dbReference>
<dbReference type="InterPro" id="IPR012729">
    <property type="entry name" value="ThiF_fam2"/>
</dbReference>
<dbReference type="Pfam" id="PF00899">
    <property type="entry name" value="ThiF"/>
    <property type="match status" value="1"/>
</dbReference>
<name>A0A1M5U0X3_9CLOT</name>
<dbReference type="STRING" id="1121306.SAMN02745196_00798"/>
<dbReference type="PANTHER" id="PTHR43267:SF3">
    <property type="entry name" value="THIF PROTEIN"/>
    <property type="match status" value="1"/>
</dbReference>
<dbReference type="NCBIfam" id="TIGR02354">
    <property type="entry name" value="thiF_fam2"/>
    <property type="match status" value="1"/>
</dbReference>
<proteinExistence type="predicted"/>
<keyword evidence="3" id="KW-0808">Transferase</keyword>